<keyword evidence="3" id="KW-0540">Nuclease</keyword>
<evidence type="ECO:0000256" key="1">
    <source>
        <dbReference type="ARBA" id="ARBA00022679"/>
    </source>
</evidence>
<dbReference type="PANTHER" id="PTHR41694:SF3">
    <property type="entry name" value="RNA-DIRECTED DNA POLYMERASE-RELATED"/>
    <property type="match status" value="1"/>
</dbReference>
<dbReference type="Gene3D" id="3.30.70.270">
    <property type="match status" value="1"/>
</dbReference>
<name>A0A7L0CGD1_9AVES</name>
<dbReference type="AlphaFoldDB" id="A0A7L0CGD1"/>
<evidence type="ECO:0000313" key="8">
    <source>
        <dbReference type="EMBL" id="NXJ58747.1"/>
    </source>
</evidence>
<organism evidence="8 9">
    <name type="scientific">Spizaetus tyrannus</name>
    <name type="common">black hawk-eagle</name>
    <dbReference type="NCBI Taxonomy" id="252798"/>
    <lineage>
        <taxon>Eukaryota</taxon>
        <taxon>Metazoa</taxon>
        <taxon>Chordata</taxon>
        <taxon>Craniata</taxon>
        <taxon>Vertebrata</taxon>
        <taxon>Euteleostomi</taxon>
        <taxon>Archelosauria</taxon>
        <taxon>Archosauria</taxon>
        <taxon>Dinosauria</taxon>
        <taxon>Saurischia</taxon>
        <taxon>Theropoda</taxon>
        <taxon>Coelurosauria</taxon>
        <taxon>Aves</taxon>
        <taxon>Neognathae</taxon>
        <taxon>Neoaves</taxon>
        <taxon>Telluraves</taxon>
        <taxon>Accipitrimorphae</taxon>
        <taxon>Accipitriformes</taxon>
        <taxon>Accipitridae</taxon>
        <taxon>Accipitrinae</taxon>
        <taxon>Spizaetus</taxon>
    </lineage>
</organism>
<keyword evidence="1" id="KW-0808">Transferase</keyword>
<dbReference type="InterPro" id="IPR043128">
    <property type="entry name" value="Rev_trsase/Diguanyl_cyclase"/>
</dbReference>
<evidence type="ECO:0000256" key="5">
    <source>
        <dbReference type="ARBA" id="ARBA00022801"/>
    </source>
</evidence>
<feature type="non-terminal residue" evidence="8">
    <location>
        <position position="66"/>
    </location>
</feature>
<evidence type="ECO:0000313" key="9">
    <source>
        <dbReference type="Proteomes" id="UP000519115"/>
    </source>
</evidence>
<protein>
    <submittedName>
        <fullName evidence="8">POK6 protein</fullName>
    </submittedName>
</protein>
<proteinExistence type="predicted"/>
<comment type="caution">
    <text evidence="8">The sequence shown here is derived from an EMBL/GenBank/DDBJ whole genome shotgun (WGS) entry which is preliminary data.</text>
</comment>
<dbReference type="GO" id="GO:0016787">
    <property type="term" value="F:hydrolase activity"/>
    <property type="evidence" value="ECO:0007669"/>
    <property type="project" value="UniProtKB-KW"/>
</dbReference>
<dbReference type="Pfam" id="PF06817">
    <property type="entry name" value="RVT_thumb"/>
    <property type="match status" value="1"/>
</dbReference>
<accession>A0A7L0CGD1</accession>
<dbReference type="GO" id="GO:0003964">
    <property type="term" value="F:RNA-directed DNA polymerase activity"/>
    <property type="evidence" value="ECO:0007669"/>
    <property type="project" value="UniProtKB-KW"/>
</dbReference>
<dbReference type="GO" id="GO:0004519">
    <property type="term" value="F:endonuclease activity"/>
    <property type="evidence" value="ECO:0007669"/>
    <property type="project" value="UniProtKB-KW"/>
</dbReference>
<sequence>YKYLGWIITESQIRPQKLSLHLNIRTLADVQKLMGDLQWLRPVIGFTNADLEPLRPLLKGTDPAAS</sequence>
<dbReference type="EMBL" id="VXAF01002005">
    <property type="protein sequence ID" value="NXJ58747.1"/>
    <property type="molecule type" value="Genomic_DNA"/>
</dbReference>
<feature type="domain" description="Reverse transcriptase thumb" evidence="7">
    <location>
        <begin position="15"/>
        <end position="62"/>
    </location>
</feature>
<evidence type="ECO:0000259" key="7">
    <source>
        <dbReference type="Pfam" id="PF06817"/>
    </source>
</evidence>
<dbReference type="InterPro" id="IPR010661">
    <property type="entry name" value="RVT_thumb"/>
</dbReference>
<dbReference type="SUPFAM" id="SSF56672">
    <property type="entry name" value="DNA/RNA polymerases"/>
    <property type="match status" value="1"/>
</dbReference>
<keyword evidence="5" id="KW-0378">Hydrolase</keyword>
<evidence type="ECO:0000256" key="2">
    <source>
        <dbReference type="ARBA" id="ARBA00022695"/>
    </source>
</evidence>
<feature type="non-terminal residue" evidence="8">
    <location>
        <position position="1"/>
    </location>
</feature>
<evidence type="ECO:0000256" key="4">
    <source>
        <dbReference type="ARBA" id="ARBA00022759"/>
    </source>
</evidence>
<dbReference type="Proteomes" id="UP000519115">
    <property type="component" value="Unassembled WGS sequence"/>
</dbReference>
<evidence type="ECO:0000256" key="6">
    <source>
        <dbReference type="ARBA" id="ARBA00022918"/>
    </source>
</evidence>
<keyword evidence="6" id="KW-0695">RNA-directed DNA polymerase</keyword>
<keyword evidence="2" id="KW-0548">Nucleotidyltransferase</keyword>
<dbReference type="InterPro" id="IPR043502">
    <property type="entry name" value="DNA/RNA_pol_sf"/>
</dbReference>
<reference evidence="8 9" key="1">
    <citation type="submission" date="2019-09" db="EMBL/GenBank/DDBJ databases">
        <title>Bird 10,000 Genomes (B10K) Project - Family phase.</title>
        <authorList>
            <person name="Zhang G."/>
        </authorList>
    </citation>
    <scope>NUCLEOTIDE SEQUENCE [LARGE SCALE GENOMIC DNA]</scope>
    <source>
        <strain evidence="8">B10K-DU-007-42</strain>
        <tissue evidence="8">Muscle</tissue>
    </source>
</reference>
<dbReference type="PANTHER" id="PTHR41694">
    <property type="entry name" value="ENDOGENOUS RETROVIRUS GROUP K MEMBER POL PROTEIN"/>
    <property type="match status" value="1"/>
</dbReference>
<keyword evidence="4" id="KW-0255">Endonuclease</keyword>
<evidence type="ECO:0000256" key="3">
    <source>
        <dbReference type="ARBA" id="ARBA00022722"/>
    </source>
</evidence>
<dbReference type="GO" id="GO:0035613">
    <property type="term" value="F:RNA stem-loop binding"/>
    <property type="evidence" value="ECO:0007669"/>
    <property type="project" value="TreeGrafter"/>
</dbReference>
<gene>
    <name evidence="8" type="primary">Ervk6_1</name>
    <name evidence="8" type="ORF">SPITYR_R16084</name>
</gene>
<keyword evidence="9" id="KW-1185">Reference proteome</keyword>